<dbReference type="EMBL" id="UZAH01031949">
    <property type="protein sequence ID" value="VDP18751.1"/>
    <property type="molecule type" value="Genomic_DNA"/>
</dbReference>
<name>A0A183GD95_HELPZ</name>
<sequence length="155" mass="17401">MPEKSRRKIGARAVQSKVKQGTEEGAGECLVQQEGKEGPYAILENVTSQLEWEGIGVKVVGRQLHHLRFADDIVLITPSISETERMLADFDCCSSYAYLAHEVNMAYNLAPELSRRKRAVWGAFKSVEEVAKKTKNVRLRAHLFDSTVLPILVLF</sequence>
<gene>
    <name evidence="2" type="ORF">HPBE_LOCUS20199</name>
</gene>
<feature type="region of interest" description="Disordered" evidence="1">
    <location>
        <begin position="1"/>
        <end position="21"/>
    </location>
</feature>
<reference evidence="4" key="2">
    <citation type="submission" date="2019-09" db="UniProtKB">
        <authorList>
            <consortium name="WormBaseParasite"/>
        </authorList>
    </citation>
    <scope>IDENTIFICATION</scope>
</reference>
<accession>A0A183GD95</accession>
<evidence type="ECO:0000313" key="3">
    <source>
        <dbReference type="Proteomes" id="UP000050761"/>
    </source>
</evidence>
<evidence type="ECO:0000256" key="1">
    <source>
        <dbReference type="SAM" id="MobiDB-lite"/>
    </source>
</evidence>
<evidence type="ECO:0000313" key="2">
    <source>
        <dbReference type="EMBL" id="VDP18751.1"/>
    </source>
</evidence>
<organism evidence="3 4">
    <name type="scientific">Heligmosomoides polygyrus</name>
    <name type="common">Parasitic roundworm</name>
    <dbReference type="NCBI Taxonomy" id="6339"/>
    <lineage>
        <taxon>Eukaryota</taxon>
        <taxon>Metazoa</taxon>
        <taxon>Ecdysozoa</taxon>
        <taxon>Nematoda</taxon>
        <taxon>Chromadorea</taxon>
        <taxon>Rhabditida</taxon>
        <taxon>Rhabditina</taxon>
        <taxon>Rhabditomorpha</taxon>
        <taxon>Strongyloidea</taxon>
        <taxon>Heligmosomidae</taxon>
        <taxon>Heligmosomoides</taxon>
    </lineage>
</organism>
<feature type="compositionally biased region" description="Basic residues" evidence="1">
    <location>
        <begin position="1"/>
        <end position="10"/>
    </location>
</feature>
<proteinExistence type="predicted"/>
<accession>A0A3P8B938</accession>
<evidence type="ECO:0000313" key="4">
    <source>
        <dbReference type="WBParaSite" id="HPBE_0002020001-mRNA-1"/>
    </source>
</evidence>
<reference evidence="2 3" key="1">
    <citation type="submission" date="2018-11" db="EMBL/GenBank/DDBJ databases">
        <authorList>
            <consortium name="Pathogen Informatics"/>
        </authorList>
    </citation>
    <scope>NUCLEOTIDE SEQUENCE [LARGE SCALE GENOMIC DNA]</scope>
</reference>
<protein>
    <submittedName>
        <fullName evidence="4">Reverse transcriptase domain-containing protein</fullName>
    </submittedName>
</protein>
<dbReference type="OrthoDB" id="5824068at2759"/>
<dbReference type="WBParaSite" id="HPBE_0002020001-mRNA-1">
    <property type="protein sequence ID" value="HPBE_0002020001-mRNA-1"/>
    <property type="gene ID" value="HPBE_0002020001"/>
</dbReference>
<dbReference type="Proteomes" id="UP000050761">
    <property type="component" value="Unassembled WGS sequence"/>
</dbReference>
<dbReference type="AlphaFoldDB" id="A0A183GD95"/>
<keyword evidence="3" id="KW-1185">Reference proteome</keyword>